<organism evidence="2 3">
    <name type="scientific">Cloeon dipterum</name>
    <dbReference type="NCBI Taxonomy" id="197152"/>
    <lineage>
        <taxon>Eukaryota</taxon>
        <taxon>Metazoa</taxon>
        <taxon>Ecdysozoa</taxon>
        <taxon>Arthropoda</taxon>
        <taxon>Hexapoda</taxon>
        <taxon>Insecta</taxon>
        <taxon>Pterygota</taxon>
        <taxon>Palaeoptera</taxon>
        <taxon>Ephemeroptera</taxon>
        <taxon>Pisciforma</taxon>
        <taxon>Baetidae</taxon>
        <taxon>Cloeon</taxon>
    </lineage>
</organism>
<proteinExistence type="predicted"/>
<comment type="caution">
    <text evidence="2">The sequence shown here is derived from an EMBL/GenBank/DDBJ whole genome shotgun (WGS) entry which is preliminary data.</text>
</comment>
<keyword evidence="1" id="KW-0472">Membrane</keyword>
<keyword evidence="1" id="KW-0812">Transmembrane</keyword>
<evidence type="ECO:0000313" key="3">
    <source>
        <dbReference type="Proteomes" id="UP000494165"/>
    </source>
</evidence>
<dbReference type="Proteomes" id="UP000494165">
    <property type="component" value="Unassembled WGS sequence"/>
</dbReference>
<feature type="transmembrane region" description="Helical" evidence="1">
    <location>
        <begin position="43"/>
        <end position="65"/>
    </location>
</feature>
<dbReference type="AlphaFoldDB" id="A0A8S1DBR6"/>
<reference evidence="2 3" key="1">
    <citation type="submission" date="2020-04" db="EMBL/GenBank/DDBJ databases">
        <authorList>
            <person name="Alioto T."/>
            <person name="Alioto T."/>
            <person name="Gomez Garrido J."/>
        </authorList>
    </citation>
    <scope>NUCLEOTIDE SEQUENCE [LARGE SCALE GENOMIC DNA]</scope>
</reference>
<evidence type="ECO:0000313" key="2">
    <source>
        <dbReference type="EMBL" id="CAB3377645.1"/>
    </source>
</evidence>
<accession>A0A8S1DBR6</accession>
<protein>
    <submittedName>
        <fullName evidence="2">Uncharacterized protein</fullName>
    </submittedName>
</protein>
<sequence>MNCDTRIAGCPRKLRIDYQQGEGTIPNQSTETVEEKTSGDCSWFLFLSIAINVILVLIMLPVVFVKCYSSKRCS</sequence>
<keyword evidence="3" id="KW-1185">Reference proteome</keyword>
<name>A0A8S1DBR6_9INSE</name>
<gene>
    <name evidence="2" type="ORF">CLODIP_2_CD13641</name>
</gene>
<keyword evidence="1" id="KW-1133">Transmembrane helix</keyword>
<dbReference type="EMBL" id="CADEPI010000149">
    <property type="protein sequence ID" value="CAB3377645.1"/>
    <property type="molecule type" value="Genomic_DNA"/>
</dbReference>
<evidence type="ECO:0000256" key="1">
    <source>
        <dbReference type="SAM" id="Phobius"/>
    </source>
</evidence>